<evidence type="ECO:0000259" key="2">
    <source>
        <dbReference type="PROSITE" id="PS51168"/>
    </source>
</evidence>
<dbReference type="PANTHER" id="PTHR38041">
    <property type="entry name" value="CHORISMATE MUTASE"/>
    <property type="match status" value="1"/>
</dbReference>
<keyword evidence="4" id="KW-1185">Reference proteome</keyword>
<dbReference type="RefSeq" id="WP_201008082.1">
    <property type="nucleotide sequence ID" value="NZ_BTCL01000026.1"/>
</dbReference>
<dbReference type="InterPro" id="IPR002701">
    <property type="entry name" value="CM_II_prokaryot"/>
</dbReference>
<dbReference type="PANTHER" id="PTHR38041:SF1">
    <property type="entry name" value="CHORISMATE MUTASE"/>
    <property type="match status" value="1"/>
</dbReference>
<keyword evidence="1" id="KW-0413">Isomerase</keyword>
<dbReference type="InterPro" id="IPR036979">
    <property type="entry name" value="CM_dom_sf"/>
</dbReference>
<dbReference type="Gene3D" id="1.20.59.10">
    <property type="entry name" value="Chorismate mutase"/>
    <property type="match status" value="1"/>
</dbReference>
<dbReference type="Pfam" id="PF01817">
    <property type="entry name" value="CM_2"/>
    <property type="match status" value="1"/>
</dbReference>
<dbReference type="InterPro" id="IPR036263">
    <property type="entry name" value="Chorismate_II_sf"/>
</dbReference>
<accession>A0ABQ6NVW3</accession>
<dbReference type="PROSITE" id="PS51168">
    <property type="entry name" value="CHORISMATE_MUT_2"/>
    <property type="match status" value="1"/>
</dbReference>
<evidence type="ECO:0000313" key="4">
    <source>
        <dbReference type="Proteomes" id="UP001285921"/>
    </source>
</evidence>
<feature type="domain" description="Chorismate mutase" evidence="2">
    <location>
        <begin position="1"/>
        <end position="89"/>
    </location>
</feature>
<organism evidence="3 4">
    <name type="scientific">Paenibacillus glycanilyticus</name>
    <dbReference type="NCBI Taxonomy" id="126569"/>
    <lineage>
        <taxon>Bacteria</taxon>
        <taxon>Bacillati</taxon>
        <taxon>Bacillota</taxon>
        <taxon>Bacilli</taxon>
        <taxon>Bacillales</taxon>
        <taxon>Paenibacillaceae</taxon>
        <taxon>Paenibacillus</taxon>
    </lineage>
</organism>
<evidence type="ECO:0000256" key="1">
    <source>
        <dbReference type="ARBA" id="ARBA00023235"/>
    </source>
</evidence>
<gene>
    <name evidence="3" type="ORF">PghCCS26_53400</name>
</gene>
<dbReference type="SMART" id="SM00830">
    <property type="entry name" value="CM_2"/>
    <property type="match status" value="1"/>
</dbReference>
<dbReference type="InterPro" id="IPR051331">
    <property type="entry name" value="Chorismate_mutase-related"/>
</dbReference>
<name>A0ABQ6NVW3_9BACL</name>
<proteinExistence type="predicted"/>
<evidence type="ECO:0000313" key="3">
    <source>
        <dbReference type="EMBL" id="GMK48210.1"/>
    </source>
</evidence>
<sequence length="98" mass="11357">MTVLEGLRSAIDKTDQQIVALLAQRFIFTEAVGEYKAANQLHSQDPKREEQQFKKIVELSEQYGLRPEYAVDIYRKIMDIAISRHQELLTDNFTDQAV</sequence>
<comment type="caution">
    <text evidence="3">The sequence shown here is derived from an EMBL/GenBank/DDBJ whole genome shotgun (WGS) entry which is preliminary data.</text>
</comment>
<dbReference type="EMBL" id="BTCL01000026">
    <property type="protein sequence ID" value="GMK48210.1"/>
    <property type="molecule type" value="Genomic_DNA"/>
</dbReference>
<dbReference type="Proteomes" id="UP001285921">
    <property type="component" value="Unassembled WGS sequence"/>
</dbReference>
<protein>
    <recommendedName>
        <fullName evidence="2">Chorismate mutase domain-containing protein</fullName>
    </recommendedName>
</protein>
<dbReference type="SUPFAM" id="SSF48600">
    <property type="entry name" value="Chorismate mutase II"/>
    <property type="match status" value="1"/>
</dbReference>
<reference evidence="3 4" key="1">
    <citation type="submission" date="2023-05" db="EMBL/GenBank/DDBJ databases">
        <title>Draft genome of Paenibacillus sp. CCS26.</title>
        <authorList>
            <person name="Akita H."/>
            <person name="Shinto Y."/>
            <person name="Kimura Z."/>
        </authorList>
    </citation>
    <scope>NUCLEOTIDE SEQUENCE [LARGE SCALE GENOMIC DNA]</scope>
    <source>
        <strain evidence="3 4">CCS26</strain>
    </source>
</reference>